<organism evidence="3 4">
    <name type="scientific">Rickenella mellea</name>
    <dbReference type="NCBI Taxonomy" id="50990"/>
    <lineage>
        <taxon>Eukaryota</taxon>
        <taxon>Fungi</taxon>
        <taxon>Dikarya</taxon>
        <taxon>Basidiomycota</taxon>
        <taxon>Agaricomycotina</taxon>
        <taxon>Agaricomycetes</taxon>
        <taxon>Hymenochaetales</taxon>
        <taxon>Rickenellaceae</taxon>
        <taxon>Rickenella</taxon>
    </lineage>
</organism>
<feature type="domain" description="PWI" evidence="2">
    <location>
        <begin position="54"/>
        <end position="112"/>
    </location>
</feature>
<evidence type="ECO:0000259" key="2">
    <source>
        <dbReference type="Pfam" id="PF01480"/>
    </source>
</evidence>
<dbReference type="SUPFAM" id="SSF101233">
    <property type="entry name" value="PWI domain"/>
    <property type="match status" value="1"/>
</dbReference>
<evidence type="ECO:0000313" key="4">
    <source>
        <dbReference type="Proteomes" id="UP000294933"/>
    </source>
</evidence>
<dbReference type="VEuPathDB" id="FungiDB:BD410DRAFT_833477"/>
<evidence type="ECO:0000313" key="3">
    <source>
        <dbReference type="EMBL" id="TDL29119.1"/>
    </source>
</evidence>
<sequence>MGDTDVYWLRTNGIGGIDHLPSISNDTMKAHCDQELSDDERMLFQSMNFPPEFEEIITKKVTELVNFKDEVIMDYKMSLLEDKSQPIPDPKQMQIDLIGFLTRHTAVFMSSLVPRSLCQGGKEQ</sequence>
<dbReference type="OrthoDB" id="163257at2759"/>
<accession>A0A4R5XDI0</accession>
<dbReference type="Pfam" id="PF01480">
    <property type="entry name" value="PWI"/>
    <property type="match status" value="1"/>
</dbReference>
<dbReference type="GO" id="GO:0006397">
    <property type="term" value="P:mRNA processing"/>
    <property type="evidence" value="ECO:0007669"/>
    <property type="project" value="UniProtKB-KW"/>
</dbReference>
<dbReference type="Gene3D" id="1.20.1390.10">
    <property type="entry name" value="PWI domain"/>
    <property type="match status" value="1"/>
</dbReference>
<evidence type="ECO:0000256" key="1">
    <source>
        <dbReference type="ARBA" id="ARBA00022664"/>
    </source>
</evidence>
<protein>
    <recommendedName>
        <fullName evidence="2">PWI domain-containing protein</fullName>
    </recommendedName>
</protein>
<name>A0A4R5XDI0_9AGAM</name>
<dbReference type="InterPro" id="IPR002483">
    <property type="entry name" value="PWI_dom"/>
</dbReference>
<dbReference type="EMBL" id="ML170156">
    <property type="protein sequence ID" value="TDL29119.1"/>
    <property type="molecule type" value="Genomic_DNA"/>
</dbReference>
<dbReference type="STRING" id="50990.A0A4R5XDI0"/>
<dbReference type="AlphaFoldDB" id="A0A4R5XDI0"/>
<gene>
    <name evidence="3" type="ORF">BD410DRAFT_833477</name>
</gene>
<keyword evidence="1" id="KW-0507">mRNA processing</keyword>
<dbReference type="Proteomes" id="UP000294933">
    <property type="component" value="Unassembled WGS sequence"/>
</dbReference>
<keyword evidence="4" id="KW-1185">Reference proteome</keyword>
<reference evidence="3 4" key="1">
    <citation type="submission" date="2018-06" db="EMBL/GenBank/DDBJ databases">
        <title>A transcriptomic atlas of mushroom development highlights an independent origin of complex multicellularity.</title>
        <authorList>
            <consortium name="DOE Joint Genome Institute"/>
            <person name="Krizsan K."/>
            <person name="Almasi E."/>
            <person name="Merenyi Z."/>
            <person name="Sahu N."/>
            <person name="Viragh M."/>
            <person name="Koszo T."/>
            <person name="Mondo S."/>
            <person name="Kiss B."/>
            <person name="Balint B."/>
            <person name="Kues U."/>
            <person name="Barry K."/>
            <person name="Hegedus J.C."/>
            <person name="Henrissat B."/>
            <person name="Johnson J."/>
            <person name="Lipzen A."/>
            <person name="Ohm R."/>
            <person name="Nagy I."/>
            <person name="Pangilinan J."/>
            <person name="Yan J."/>
            <person name="Xiong Y."/>
            <person name="Grigoriev I.V."/>
            <person name="Hibbett D.S."/>
            <person name="Nagy L.G."/>
        </authorList>
    </citation>
    <scope>NUCLEOTIDE SEQUENCE [LARGE SCALE GENOMIC DNA]</scope>
    <source>
        <strain evidence="3 4">SZMC22713</strain>
    </source>
</reference>
<proteinExistence type="predicted"/>
<dbReference type="InterPro" id="IPR036483">
    <property type="entry name" value="PWI_dom_sf"/>
</dbReference>